<evidence type="ECO:0000313" key="2">
    <source>
        <dbReference type="EMBL" id="BBM87795.1"/>
    </source>
</evidence>
<proteinExistence type="predicted"/>
<protein>
    <submittedName>
        <fullName evidence="2">Uncharacterized protein</fullName>
    </submittedName>
</protein>
<organism evidence="2 3">
    <name type="scientific">Uabimicrobium amorphum</name>
    <dbReference type="NCBI Taxonomy" id="2596890"/>
    <lineage>
        <taxon>Bacteria</taxon>
        <taxon>Pseudomonadati</taxon>
        <taxon>Planctomycetota</taxon>
        <taxon>Candidatus Uabimicrobiia</taxon>
        <taxon>Candidatus Uabimicrobiales</taxon>
        <taxon>Candidatus Uabimicrobiaceae</taxon>
        <taxon>Candidatus Uabimicrobium</taxon>
    </lineage>
</organism>
<keyword evidence="3" id="KW-1185">Reference proteome</keyword>
<sequence>MTDYRKILIKYGCQVAFVLCVTFNAYWFSTSGNSDAENLVEEICSTQRKIITTSRVRMFEARQRYNDTAKSNQTFYEQVSKNWNVSTSASQAPSYEHIYPSANVTIVFVEEQYKIAVPRQFYAKIAKKNIQLRWKQPQSKNNGKYNMQYDGYQLVKEWRDAKGKRQQKTFHFTNDRTEYLDTQIAFKTDYNYQLRSFTYNTKATGGVAKTILGKEVIASKTLRSKQLRIMPAYEIKLLGAGSCSAMILLRKYYNGKYMKTTCVIREGEMIEALHVKVPGSGLHTDFTPGWKLVKINPRAEILREKIVRVGRKRAKKMVKSYAPAITYLDDEQQQVQLIQNK</sequence>
<reference evidence="2 3" key="1">
    <citation type="submission" date="2019-08" db="EMBL/GenBank/DDBJ databases">
        <title>Complete genome sequence of Candidatus Uab amorphum.</title>
        <authorList>
            <person name="Shiratori T."/>
            <person name="Suzuki S."/>
            <person name="Kakizawa Y."/>
            <person name="Ishida K."/>
        </authorList>
    </citation>
    <scope>NUCLEOTIDE SEQUENCE [LARGE SCALE GENOMIC DNA]</scope>
    <source>
        <strain evidence="2 3">SRT547</strain>
    </source>
</reference>
<keyword evidence="1" id="KW-0812">Transmembrane</keyword>
<dbReference type="KEGG" id="uam:UABAM_06210"/>
<feature type="transmembrane region" description="Helical" evidence="1">
    <location>
        <begin position="7"/>
        <end position="28"/>
    </location>
</feature>
<dbReference type="RefSeq" id="WP_151971792.1">
    <property type="nucleotide sequence ID" value="NZ_AP019860.1"/>
</dbReference>
<dbReference type="Proteomes" id="UP000326354">
    <property type="component" value="Chromosome"/>
</dbReference>
<dbReference type="EMBL" id="AP019860">
    <property type="protein sequence ID" value="BBM87795.1"/>
    <property type="molecule type" value="Genomic_DNA"/>
</dbReference>
<keyword evidence="1" id="KW-1133">Transmembrane helix</keyword>
<keyword evidence="1" id="KW-0472">Membrane</keyword>
<gene>
    <name evidence="2" type="ORF">UABAM_06210</name>
</gene>
<dbReference type="AlphaFoldDB" id="A0A5S9IWF1"/>
<name>A0A5S9IWF1_UABAM</name>
<accession>A0A5S9IWF1</accession>
<evidence type="ECO:0000313" key="3">
    <source>
        <dbReference type="Proteomes" id="UP000326354"/>
    </source>
</evidence>
<evidence type="ECO:0000256" key="1">
    <source>
        <dbReference type="SAM" id="Phobius"/>
    </source>
</evidence>